<dbReference type="SUPFAM" id="SSF46689">
    <property type="entry name" value="Homeodomain-like"/>
    <property type="match status" value="1"/>
</dbReference>
<dbReference type="PRINTS" id="PR00455">
    <property type="entry name" value="HTHTETR"/>
</dbReference>
<dbReference type="PROSITE" id="PS50977">
    <property type="entry name" value="HTH_TETR_2"/>
    <property type="match status" value="1"/>
</dbReference>
<dbReference type="AlphaFoldDB" id="A0A2M9BKE4"/>
<dbReference type="Proteomes" id="UP000230842">
    <property type="component" value="Unassembled WGS sequence"/>
</dbReference>
<dbReference type="Pfam" id="PF00440">
    <property type="entry name" value="TetR_N"/>
    <property type="match status" value="1"/>
</dbReference>
<keyword evidence="2 4" id="KW-0238">DNA-binding</keyword>
<evidence type="ECO:0000259" key="6">
    <source>
        <dbReference type="PROSITE" id="PS50977"/>
    </source>
</evidence>
<keyword evidence="8" id="KW-1185">Reference proteome</keyword>
<sequence>MGQGRASNYSGESARMEPSDPDPSDPPRPASGLQPARIHEWATLPPRTPLPRGRSALPPAEVAESQRGRILHAIVEETAERGYAATSVQHVTARARVSRTAFYQHFSNKEDAFATAHLNASRRLLDIIAEHVAQHADQSWRVQHRAGVTGYLTAFAGAPSSATAFLVELLSAGDRLLDQRDMILGFSARGLSRLAELAHADHPDRPLPSSDVTYALAAAADALMTREVRAGRTTLLLGCADEIVAFQAAVLAGS</sequence>
<dbReference type="EMBL" id="PGEZ01000001">
    <property type="protein sequence ID" value="PJJ58427.1"/>
    <property type="molecule type" value="Genomic_DNA"/>
</dbReference>
<gene>
    <name evidence="7" type="ORF">CLV56_2678</name>
</gene>
<feature type="compositionally biased region" description="Polar residues" evidence="5">
    <location>
        <begin position="1"/>
        <end position="11"/>
    </location>
</feature>
<evidence type="ECO:0000256" key="3">
    <source>
        <dbReference type="ARBA" id="ARBA00023163"/>
    </source>
</evidence>
<dbReference type="InterPro" id="IPR009057">
    <property type="entry name" value="Homeodomain-like_sf"/>
</dbReference>
<evidence type="ECO:0000256" key="2">
    <source>
        <dbReference type="ARBA" id="ARBA00023125"/>
    </source>
</evidence>
<keyword evidence="1" id="KW-0805">Transcription regulation</keyword>
<dbReference type="Gene3D" id="1.10.357.10">
    <property type="entry name" value="Tetracycline Repressor, domain 2"/>
    <property type="match status" value="1"/>
</dbReference>
<name>A0A2M9BKE4_9ACTN</name>
<proteinExistence type="predicted"/>
<dbReference type="PANTHER" id="PTHR30055">
    <property type="entry name" value="HTH-TYPE TRANSCRIPTIONAL REGULATOR RUTR"/>
    <property type="match status" value="1"/>
</dbReference>
<evidence type="ECO:0000313" key="7">
    <source>
        <dbReference type="EMBL" id="PJJ58427.1"/>
    </source>
</evidence>
<dbReference type="GO" id="GO:0000976">
    <property type="term" value="F:transcription cis-regulatory region binding"/>
    <property type="evidence" value="ECO:0007669"/>
    <property type="project" value="TreeGrafter"/>
</dbReference>
<evidence type="ECO:0000256" key="4">
    <source>
        <dbReference type="PROSITE-ProRule" id="PRU00335"/>
    </source>
</evidence>
<evidence type="ECO:0000313" key="8">
    <source>
        <dbReference type="Proteomes" id="UP000230842"/>
    </source>
</evidence>
<dbReference type="GO" id="GO:0003700">
    <property type="term" value="F:DNA-binding transcription factor activity"/>
    <property type="evidence" value="ECO:0007669"/>
    <property type="project" value="TreeGrafter"/>
</dbReference>
<dbReference type="InterPro" id="IPR050109">
    <property type="entry name" value="HTH-type_TetR-like_transc_reg"/>
</dbReference>
<feature type="domain" description="HTH tetR-type" evidence="6">
    <location>
        <begin position="64"/>
        <end position="124"/>
    </location>
</feature>
<keyword evidence="3" id="KW-0804">Transcription</keyword>
<protein>
    <submittedName>
        <fullName evidence="7">AcrR family transcriptional regulator</fullName>
    </submittedName>
</protein>
<feature type="DNA-binding region" description="H-T-H motif" evidence="4">
    <location>
        <begin position="87"/>
        <end position="106"/>
    </location>
</feature>
<evidence type="ECO:0000256" key="1">
    <source>
        <dbReference type="ARBA" id="ARBA00023015"/>
    </source>
</evidence>
<accession>A0A2M9BKE4</accession>
<dbReference type="PANTHER" id="PTHR30055:SF234">
    <property type="entry name" value="HTH-TYPE TRANSCRIPTIONAL REGULATOR BETI"/>
    <property type="match status" value="1"/>
</dbReference>
<dbReference type="InterPro" id="IPR001647">
    <property type="entry name" value="HTH_TetR"/>
</dbReference>
<reference evidence="7 8" key="1">
    <citation type="submission" date="2017-11" db="EMBL/GenBank/DDBJ databases">
        <title>Genomic Encyclopedia of Archaeal and Bacterial Type Strains, Phase II (KMG-II): From Individual Species to Whole Genera.</title>
        <authorList>
            <person name="Goeker M."/>
        </authorList>
    </citation>
    <scope>NUCLEOTIDE SEQUENCE [LARGE SCALE GENOMIC DNA]</scope>
    <source>
        <strain evidence="7 8">DSM 27763</strain>
    </source>
</reference>
<organism evidence="7 8">
    <name type="scientific">Mumia flava</name>
    <dbReference type="NCBI Taxonomy" id="1348852"/>
    <lineage>
        <taxon>Bacteria</taxon>
        <taxon>Bacillati</taxon>
        <taxon>Actinomycetota</taxon>
        <taxon>Actinomycetes</taxon>
        <taxon>Propionibacteriales</taxon>
        <taxon>Nocardioidaceae</taxon>
        <taxon>Mumia</taxon>
    </lineage>
</organism>
<feature type="region of interest" description="Disordered" evidence="5">
    <location>
        <begin position="1"/>
        <end position="66"/>
    </location>
</feature>
<comment type="caution">
    <text evidence="7">The sequence shown here is derived from an EMBL/GenBank/DDBJ whole genome shotgun (WGS) entry which is preliminary data.</text>
</comment>
<evidence type="ECO:0000256" key="5">
    <source>
        <dbReference type="SAM" id="MobiDB-lite"/>
    </source>
</evidence>